<dbReference type="GO" id="GO:0005930">
    <property type="term" value="C:axoneme"/>
    <property type="evidence" value="ECO:0007669"/>
    <property type="project" value="TreeGrafter"/>
</dbReference>
<dbReference type="PANTHER" id="PTHR12509">
    <property type="entry name" value="SPERMATOGENESIS-ASSOCIATED 4-RELATED"/>
    <property type="match status" value="1"/>
</dbReference>
<dbReference type="RefSeq" id="XP_017028336.1">
    <property type="nucleotide sequence ID" value="XM_017172847.3"/>
</dbReference>
<gene>
    <name evidence="3" type="primary">LOC108078790</name>
</gene>
<dbReference type="Proteomes" id="UP001652661">
    <property type="component" value="Chromosome 3L"/>
</dbReference>
<sequence>MPQYHTRTLNSEEEVSLAQWLKEQRIVLNLRTRRFFSDVLPVAKIIKLAHPRLVDLHNYAPKNSIQLKLKNWEIFDTKVLKKLNVSVPHALLEKLAQAEAGAIEMLFYELIPVTKGHRGPMPSPLLHDDPRLSPMGSSRNPAPLGVLKHSNKQQLCRSRTIIRSHKVSCPSPTGDDLPAEVLSLDVDTLVDGKIEKVAKKLVAYEDYAVAVRASNEKDNYIKMIHQKVDYLQSLIAVKDERISDLMDQLAKLSDQYKYPSNILTTTMPRRGDEGGILPICFKGIQRQILA</sequence>
<dbReference type="InterPro" id="IPR036872">
    <property type="entry name" value="CH_dom_sf"/>
</dbReference>
<protein>
    <submittedName>
        <fullName evidence="3">Sperm flagellar protein 1</fullName>
    </submittedName>
</protein>
<dbReference type="GeneID" id="108078790"/>
<feature type="domain" description="CH-like" evidence="1">
    <location>
        <begin position="17"/>
        <end position="111"/>
    </location>
</feature>
<organism evidence="2 3">
    <name type="scientific">Drosophila kikkawai</name>
    <name type="common">Fruit fly</name>
    <dbReference type="NCBI Taxonomy" id="30033"/>
    <lineage>
        <taxon>Eukaryota</taxon>
        <taxon>Metazoa</taxon>
        <taxon>Ecdysozoa</taxon>
        <taxon>Arthropoda</taxon>
        <taxon>Hexapoda</taxon>
        <taxon>Insecta</taxon>
        <taxon>Pterygota</taxon>
        <taxon>Neoptera</taxon>
        <taxon>Endopterygota</taxon>
        <taxon>Diptera</taxon>
        <taxon>Brachycera</taxon>
        <taxon>Muscomorpha</taxon>
        <taxon>Ephydroidea</taxon>
        <taxon>Drosophilidae</taxon>
        <taxon>Drosophila</taxon>
        <taxon>Sophophora</taxon>
    </lineage>
</organism>
<dbReference type="GO" id="GO:0008017">
    <property type="term" value="F:microtubule binding"/>
    <property type="evidence" value="ECO:0007669"/>
    <property type="project" value="TreeGrafter"/>
</dbReference>
<evidence type="ECO:0000313" key="3">
    <source>
        <dbReference type="RefSeq" id="XP_017028336.1"/>
    </source>
</evidence>
<dbReference type="OrthoDB" id="193300at2759"/>
<dbReference type="GO" id="GO:0051493">
    <property type="term" value="P:regulation of cytoskeleton organization"/>
    <property type="evidence" value="ECO:0007669"/>
    <property type="project" value="TreeGrafter"/>
</dbReference>
<dbReference type="Pfam" id="PF06294">
    <property type="entry name" value="CH_2"/>
    <property type="match status" value="1"/>
</dbReference>
<dbReference type="InterPro" id="IPR010441">
    <property type="entry name" value="CH_2"/>
</dbReference>
<dbReference type="InterPro" id="IPR052111">
    <property type="entry name" value="Spermatogenesis_Ciliary_MAP"/>
</dbReference>
<reference evidence="3" key="1">
    <citation type="submission" date="2025-08" db="UniProtKB">
        <authorList>
            <consortium name="RefSeq"/>
        </authorList>
    </citation>
    <scope>IDENTIFICATION</scope>
    <source>
        <strain evidence="3">14028-0561.14</strain>
        <tissue evidence="3">Whole fly</tissue>
    </source>
</reference>
<keyword evidence="3" id="KW-0282">Flagellum</keyword>
<evidence type="ECO:0000259" key="1">
    <source>
        <dbReference type="Pfam" id="PF06294"/>
    </source>
</evidence>
<name>A0A6P4IZB2_DROKI</name>
<keyword evidence="3" id="KW-0966">Cell projection</keyword>
<accession>A0A6P4IZB2</accession>
<proteinExistence type="predicted"/>
<keyword evidence="2" id="KW-1185">Reference proteome</keyword>
<dbReference type="FunFam" id="1.10.418.10:FF:000059">
    <property type="entry name" value="RIKEN cDNA 6430531B16 gene"/>
    <property type="match status" value="1"/>
</dbReference>
<keyword evidence="3" id="KW-0969">Cilium</keyword>
<evidence type="ECO:0000313" key="2">
    <source>
        <dbReference type="Proteomes" id="UP001652661"/>
    </source>
</evidence>
<dbReference type="Gene3D" id="1.10.418.10">
    <property type="entry name" value="Calponin-like domain"/>
    <property type="match status" value="1"/>
</dbReference>
<dbReference type="PANTHER" id="PTHR12509:SF9">
    <property type="entry name" value="SPERM FLAGELLAR PROTEIN 1 ISOFORM X1"/>
    <property type="match status" value="1"/>
</dbReference>
<dbReference type="AlphaFoldDB" id="A0A6P4IZB2"/>